<feature type="region of interest" description="Disordered" evidence="2">
    <location>
        <begin position="37"/>
        <end position="65"/>
    </location>
</feature>
<evidence type="ECO:0000313" key="3">
    <source>
        <dbReference type="EMBL" id="AIF11855.1"/>
    </source>
</evidence>
<protein>
    <submittedName>
        <fullName evidence="3">Uncharacterized protein</fullName>
    </submittedName>
</protein>
<keyword evidence="1" id="KW-0175">Coiled coil</keyword>
<sequence length="367" mass="39692">MKSLKDSIKSRDDLSMAEKFDLIAKIEDGANPIDLGIAATSAQAAEESQQEATKPAPSSEPAVTSTFVSSPAAAAAVAMVSQESDAWGMVMAGRVNTSEQVFRQAMDLGMEASHHIHDISHGGIDETNLTNEDLRAIPVLKPPKRSFCPKCGSDILSHSNLQWKKWRDHSAEVVQVQAQAAMEASLVQIAAHYLKAMDALEITNNQLEEKLADVDQEELAKALEPKIRKKVRAELEKEYKSEAVAASDTRQSGKTATRTSKPKAKAGGKVGGAAALFGGGPKVSKKYEGAKKDKPDWFLEEALDTIYDPHGTGKPLKPKTILARSSDGNVRVQDVVRIYAKEGEDGLSELAWTSPSTRYIIEAYDSC</sequence>
<feature type="compositionally biased region" description="Polar residues" evidence="2">
    <location>
        <begin position="248"/>
        <end position="259"/>
    </location>
</feature>
<evidence type="ECO:0000256" key="1">
    <source>
        <dbReference type="SAM" id="Coils"/>
    </source>
</evidence>
<name>A0A075H9L6_9EURY</name>
<proteinExistence type="predicted"/>
<reference evidence="3" key="1">
    <citation type="journal article" date="2014" name="Genome Biol. Evol.">
        <title>Pangenome evidence for extensive interdomain horizontal transfer affecting lineage core and shell genes in uncultured planktonic thaumarchaeota and euryarchaeota.</title>
        <authorList>
            <person name="Deschamps P."/>
            <person name="Zivanovic Y."/>
            <person name="Moreira D."/>
            <person name="Rodriguez-Valera F."/>
            <person name="Lopez-Garcia P."/>
        </authorList>
    </citation>
    <scope>NUCLEOTIDE SEQUENCE</scope>
</reference>
<dbReference type="EMBL" id="KF900929">
    <property type="protein sequence ID" value="AIF11855.1"/>
    <property type="molecule type" value="Genomic_DNA"/>
</dbReference>
<feature type="compositionally biased region" description="Low complexity" evidence="2">
    <location>
        <begin position="38"/>
        <end position="53"/>
    </location>
</feature>
<accession>A0A075H9L6</accession>
<dbReference type="AlphaFoldDB" id="A0A075H9L6"/>
<organism evidence="3">
    <name type="scientific">uncultured marine group II/III euryarchaeote KM3_53_G07</name>
    <dbReference type="NCBI Taxonomy" id="1456458"/>
    <lineage>
        <taxon>Archaea</taxon>
        <taxon>Methanobacteriati</taxon>
        <taxon>Methanobacteriota</taxon>
        <taxon>environmental samples</taxon>
    </lineage>
</organism>
<feature type="coiled-coil region" evidence="1">
    <location>
        <begin position="190"/>
        <end position="220"/>
    </location>
</feature>
<evidence type="ECO:0000256" key="2">
    <source>
        <dbReference type="SAM" id="MobiDB-lite"/>
    </source>
</evidence>
<feature type="region of interest" description="Disordered" evidence="2">
    <location>
        <begin position="240"/>
        <end position="267"/>
    </location>
</feature>